<evidence type="ECO:0000256" key="3">
    <source>
        <dbReference type="SAM" id="MobiDB-lite"/>
    </source>
</evidence>
<dbReference type="SUPFAM" id="SSF46689">
    <property type="entry name" value="Homeodomain-like"/>
    <property type="match status" value="1"/>
</dbReference>
<evidence type="ECO:0000313" key="5">
    <source>
        <dbReference type="EMBL" id="MFC6283094.1"/>
    </source>
</evidence>
<dbReference type="InterPro" id="IPR009057">
    <property type="entry name" value="Homeodomain-like_sf"/>
</dbReference>
<dbReference type="Proteomes" id="UP001596270">
    <property type="component" value="Unassembled WGS sequence"/>
</dbReference>
<accession>A0ABW1U1H9</accession>
<evidence type="ECO:0000313" key="6">
    <source>
        <dbReference type="Proteomes" id="UP001596270"/>
    </source>
</evidence>
<evidence type="ECO:0000256" key="2">
    <source>
        <dbReference type="PROSITE-ProRule" id="PRU00335"/>
    </source>
</evidence>
<evidence type="ECO:0000256" key="1">
    <source>
        <dbReference type="ARBA" id="ARBA00023125"/>
    </source>
</evidence>
<feature type="region of interest" description="Disordered" evidence="3">
    <location>
        <begin position="221"/>
        <end position="254"/>
    </location>
</feature>
<dbReference type="InterPro" id="IPR036271">
    <property type="entry name" value="Tet_transcr_reg_TetR-rel_C_sf"/>
</dbReference>
<keyword evidence="1 2" id="KW-0238">DNA-binding</keyword>
<dbReference type="Gene3D" id="1.10.357.10">
    <property type="entry name" value="Tetracycline Repressor, domain 2"/>
    <property type="match status" value="1"/>
</dbReference>
<comment type="caution">
    <text evidence="5">The sequence shown here is derived from an EMBL/GenBank/DDBJ whole genome shotgun (WGS) entry which is preliminary data.</text>
</comment>
<name>A0ABW1U1H9_9BURK</name>
<proteinExistence type="predicted"/>
<gene>
    <name evidence="5" type="ORF">ACFQND_17865</name>
</gene>
<sequence length="254" mass="28788">MPKKTIRPDTSPTPRPRRASGRPAANASVGKEIIFDTTIRLLKTRTPEQLSILEIAGAAGVTRALVRYYFSDLKGLLREVTEYLMRQLQDRMEVALRVQGTLSDRVHQRLILRLEFMREHPQFERLALSEIYHFEVDEKVPLTEAPLQRITKRGLELTSMLMDDSQLAGLDPRFVHLAILSVSAFIPTAQPLIAELFGDGPEADRQVDKYLQFISRMLADRIQQDDQSGGPNPGEGLPPMRKGRRPPRGTDHFP</sequence>
<evidence type="ECO:0000259" key="4">
    <source>
        <dbReference type="PROSITE" id="PS50977"/>
    </source>
</evidence>
<dbReference type="Pfam" id="PF00440">
    <property type="entry name" value="TetR_N"/>
    <property type="match status" value="1"/>
</dbReference>
<dbReference type="InterPro" id="IPR001647">
    <property type="entry name" value="HTH_TetR"/>
</dbReference>
<organism evidence="5 6">
    <name type="scientific">Polaromonas aquatica</name>
    <dbReference type="NCBI Taxonomy" id="332657"/>
    <lineage>
        <taxon>Bacteria</taxon>
        <taxon>Pseudomonadati</taxon>
        <taxon>Pseudomonadota</taxon>
        <taxon>Betaproteobacteria</taxon>
        <taxon>Burkholderiales</taxon>
        <taxon>Comamonadaceae</taxon>
        <taxon>Polaromonas</taxon>
    </lineage>
</organism>
<dbReference type="RefSeq" id="WP_371436841.1">
    <property type="nucleotide sequence ID" value="NZ_JBHSRS010000082.1"/>
</dbReference>
<dbReference type="EMBL" id="JBHSRS010000082">
    <property type="protein sequence ID" value="MFC6283094.1"/>
    <property type="molecule type" value="Genomic_DNA"/>
</dbReference>
<dbReference type="SUPFAM" id="SSF48498">
    <property type="entry name" value="Tetracyclin repressor-like, C-terminal domain"/>
    <property type="match status" value="1"/>
</dbReference>
<protein>
    <submittedName>
        <fullName evidence="5">TetR/AcrR family transcriptional regulator</fullName>
    </submittedName>
</protein>
<feature type="DNA-binding region" description="H-T-H motif" evidence="2">
    <location>
        <begin position="51"/>
        <end position="70"/>
    </location>
</feature>
<feature type="domain" description="HTH tetR-type" evidence="4">
    <location>
        <begin position="28"/>
        <end position="88"/>
    </location>
</feature>
<reference evidence="6" key="1">
    <citation type="journal article" date="2019" name="Int. J. Syst. Evol. Microbiol.">
        <title>The Global Catalogue of Microorganisms (GCM) 10K type strain sequencing project: providing services to taxonomists for standard genome sequencing and annotation.</title>
        <authorList>
            <consortium name="The Broad Institute Genomics Platform"/>
            <consortium name="The Broad Institute Genome Sequencing Center for Infectious Disease"/>
            <person name="Wu L."/>
            <person name="Ma J."/>
        </authorList>
    </citation>
    <scope>NUCLEOTIDE SEQUENCE [LARGE SCALE GENOMIC DNA]</scope>
    <source>
        <strain evidence="6">CCUG 39402</strain>
    </source>
</reference>
<feature type="region of interest" description="Disordered" evidence="3">
    <location>
        <begin position="1"/>
        <end position="25"/>
    </location>
</feature>
<dbReference type="PROSITE" id="PS50977">
    <property type="entry name" value="HTH_TETR_2"/>
    <property type="match status" value="1"/>
</dbReference>
<keyword evidence="6" id="KW-1185">Reference proteome</keyword>